<reference evidence="3" key="1">
    <citation type="submission" date="2017-02" db="EMBL/GenBank/DDBJ databases">
        <authorList>
            <person name="Varghese N."/>
            <person name="Submissions S."/>
        </authorList>
    </citation>
    <scope>NUCLEOTIDE SEQUENCE [LARGE SCALE GENOMIC DNA]</scope>
    <source>
        <strain evidence="3">DSM 16521</strain>
    </source>
</reference>
<dbReference type="RefSeq" id="WP_200803463.1">
    <property type="nucleotide sequence ID" value="NZ_FUXM01000007.1"/>
</dbReference>
<organism evidence="2 3">
    <name type="scientific">Carboxydocella sporoproducens DSM 16521</name>
    <dbReference type="NCBI Taxonomy" id="1121270"/>
    <lineage>
        <taxon>Bacteria</taxon>
        <taxon>Bacillati</taxon>
        <taxon>Bacillota</taxon>
        <taxon>Clostridia</taxon>
        <taxon>Eubacteriales</taxon>
        <taxon>Clostridiales Family XVI. Incertae Sedis</taxon>
        <taxon>Carboxydocella</taxon>
    </lineage>
</organism>
<dbReference type="Gene3D" id="3.90.1720.10">
    <property type="entry name" value="endopeptidase domain like (from Nostoc punctiforme)"/>
    <property type="match status" value="1"/>
</dbReference>
<evidence type="ECO:0000313" key="3">
    <source>
        <dbReference type="Proteomes" id="UP000189933"/>
    </source>
</evidence>
<sequence length="206" mass="23787">MKGGILSKSYIWAITLVVLIFIFTLSPHVHAYNSTGAVSYAEKWAKSRNSNYPSFDNDCTNFVSQAIHDPTGAGKPFDESGSSQYFMWYIYKRWWGWDYTTTWSVASHFYNYLRENPAGSWINSWNPPQPTTPSDMKEGDILFYDWNNDGSKDHAAIVVGYGTDPTSGYVGNLQDQHTTDRYHAIWHLRPYNSKWTTTVIYDMRPF</sequence>
<dbReference type="Pfam" id="PF12671">
    <property type="entry name" value="Amidase_6"/>
    <property type="match status" value="1"/>
</dbReference>
<dbReference type="InterPro" id="IPR024301">
    <property type="entry name" value="Amidase_6"/>
</dbReference>
<dbReference type="AlphaFoldDB" id="A0A1T4NEY8"/>
<dbReference type="EMBL" id="FUXM01000007">
    <property type="protein sequence ID" value="SJZ77829.1"/>
    <property type="molecule type" value="Genomic_DNA"/>
</dbReference>
<evidence type="ECO:0000313" key="2">
    <source>
        <dbReference type="EMBL" id="SJZ77829.1"/>
    </source>
</evidence>
<accession>A0A1T4NEY8</accession>
<name>A0A1T4NEY8_9FIRM</name>
<protein>
    <submittedName>
        <fullName evidence="2">Putative amidase domain-containing protein</fullName>
    </submittedName>
</protein>
<dbReference type="PANTHER" id="PTHR40032:SF1">
    <property type="entry name" value="EXPORTED PROTEIN"/>
    <property type="match status" value="1"/>
</dbReference>
<keyword evidence="3" id="KW-1185">Reference proteome</keyword>
<dbReference type="Proteomes" id="UP000189933">
    <property type="component" value="Unassembled WGS sequence"/>
</dbReference>
<dbReference type="PANTHER" id="PTHR40032">
    <property type="entry name" value="EXPORTED PROTEIN-RELATED"/>
    <property type="match status" value="1"/>
</dbReference>
<proteinExistence type="predicted"/>
<gene>
    <name evidence="2" type="ORF">SAMN02745885_00877</name>
</gene>
<evidence type="ECO:0000259" key="1">
    <source>
        <dbReference type="Pfam" id="PF12671"/>
    </source>
</evidence>
<feature type="domain" description="Putative amidase" evidence="1">
    <location>
        <begin position="32"/>
        <end position="198"/>
    </location>
</feature>